<comment type="caution">
    <text evidence="3">The sequence shown here is derived from an EMBL/GenBank/DDBJ whole genome shotgun (WGS) entry which is preliminary data.</text>
</comment>
<dbReference type="InterPro" id="IPR008752">
    <property type="entry name" value="Peptidase_M11"/>
</dbReference>
<dbReference type="Pfam" id="PF05548">
    <property type="entry name" value="Peptidase_M11"/>
    <property type="match status" value="2"/>
</dbReference>
<evidence type="ECO:0000313" key="4">
    <source>
        <dbReference type="Proteomes" id="UP000612055"/>
    </source>
</evidence>
<feature type="domain" description="Apple" evidence="2">
    <location>
        <begin position="557"/>
        <end position="625"/>
    </location>
</feature>
<evidence type="ECO:0000259" key="2">
    <source>
        <dbReference type="PROSITE" id="PS50948"/>
    </source>
</evidence>
<gene>
    <name evidence="3" type="ORF">HYH03_005109</name>
</gene>
<organism evidence="3 4">
    <name type="scientific">Edaphochlamys debaryana</name>
    <dbReference type="NCBI Taxonomy" id="47281"/>
    <lineage>
        <taxon>Eukaryota</taxon>
        <taxon>Viridiplantae</taxon>
        <taxon>Chlorophyta</taxon>
        <taxon>core chlorophytes</taxon>
        <taxon>Chlorophyceae</taxon>
        <taxon>CS clade</taxon>
        <taxon>Chlamydomonadales</taxon>
        <taxon>Chlamydomonadales incertae sedis</taxon>
        <taxon>Edaphochlamys</taxon>
    </lineage>
</organism>
<sequence>MVLRLADSDECQASDGADVARVSDMLWAPIGGVAAQLNTCSFGRFRILRNSSQVIELTLPCNADLTNCDTFITSNLARAAYEAMPTGGRQRFRQFTHRMHIMPDNAACGWSGLGDIGGPGTWLSNSPLGVYKPGTWMQELLHSEFGHPVMLKTFQIKNLYLSLRVRRGGDSALDAEYVYRLSVHEALAAVDNALPNPQEDPRFDLVNLMDQGQTMDLASYGLRIQARELVDGGQRMVVDICRYRFNASLECRMPPIPTVCPIVDGYLAQRDLDSLELGPNNLGASREGPPALASFCDNEPLGCTGFSWDARLQAGYWKSSVALVRSAVGSCLYKRASACSPVAGFSTLEHAVRTGDDLALPPAGTTVFTNLTALAQACRAVGYCAGFGWDPQAGVGTGHRNATPTAIAPGRCIYVKPSPPPPPRPPNPRPPSPRLPRPPTPPSPSPPSICPGIVGYLAFADADHDGDDISKTGSLHEAAAACNANSQCKGYVKLQVMTNTSTDCDGDGRKDWVCTDVYGNRGTTRSTDACLSRWPNADPSLCPAGQLDRVPGAYWACVGGYDVRGNIVRALANTTDRATCRELCRRDTHCEFFTFQHDGRCTLKSEFLNGVNGTTGPRNDTNSTCLAATNYGEFYCVEEWDIRGEHAETPFFVSGLDECHARCLANLDCLMFLYLKSGTRVLKYDVFKGTQGLTQPDSTIARACFQVHF</sequence>
<dbReference type="InterPro" id="IPR003609">
    <property type="entry name" value="Pan_app"/>
</dbReference>
<protein>
    <recommendedName>
        <fullName evidence="2">Apple domain-containing protein</fullName>
    </recommendedName>
</protein>
<dbReference type="OrthoDB" id="10051855at2759"/>
<dbReference type="AlphaFoldDB" id="A0A836C195"/>
<evidence type="ECO:0000256" key="1">
    <source>
        <dbReference type="SAM" id="MobiDB-lite"/>
    </source>
</evidence>
<reference evidence="3" key="1">
    <citation type="journal article" date="2020" name="bioRxiv">
        <title>Comparative genomics of Chlamydomonas.</title>
        <authorList>
            <person name="Craig R.J."/>
            <person name="Hasan A.R."/>
            <person name="Ness R.W."/>
            <person name="Keightley P.D."/>
        </authorList>
    </citation>
    <scope>NUCLEOTIDE SEQUENCE</scope>
    <source>
        <strain evidence="3">CCAP 11/70</strain>
    </source>
</reference>
<name>A0A836C195_9CHLO</name>
<feature type="compositionally biased region" description="Pro residues" evidence="1">
    <location>
        <begin position="417"/>
        <end position="447"/>
    </location>
</feature>
<dbReference type="Pfam" id="PF00024">
    <property type="entry name" value="PAN_1"/>
    <property type="match status" value="1"/>
</dbReference>
<accession>A0A836C195</accession>
<feature type="region of interest" description="Disordered" evidence="1">
    <location>
        <begin position="415"/>
        <end position="447"/>
    </location>
</feature>
<dbReference type="Proteomes" id="UP000612055">
    <property type="component" value="Unassembled WGS sequence"/>
</dbReference>
<evidence type="ECO:0000313" key="3">
    <source>
        <dbReference type="EMBL" id="KAG2496691.1"/>
    </source>
</evidence>
<dbReference type="SUPFAM" id="SSF57414">
    <property type="entry name" value="Hairpin loop containing domain-like"/>
    <property type="match status" value="1"/>
</dbReference>
<dbReference type="Pfam" id="PF14295">
    <property type="entry name" value="PAN_4"/>
    <property type="match status" value="2"/>
</dbReference>
<dbReference type="PROSITE" id="PS50948">
    <property type="entry name" value="PAN"/>
    <property type="match status" value="1"/>
</dbReference>
<dbReference type="EMBL" id="JAEHOE010000017">
    <property type="protein sequence ID" value="KAG2496691.1"/>
    <property type="molecule type" value="Genomic_DNA"/>
</dbReference>
<dbReference type="Gene3D" id="3.50.4.10">
    <property type="entry name" value="Hepatocyte Growth Factor"/>
    <property type="match status" value="1"/>
</dbReference>
<keyword evidence="4" id="KW-1185">Reference proteome</keyword>
<proteinExistence type="predicted"/>